<proteinExistence type="predicted"/>
<reference evidence="2 3" key="1">
    <citation type="submission" date="2019-12" db="EMBL/GenBank/DDBJ databases">
        <title>complete genome sequences of Acinetobacter pittii str. WP2-W18-ESBL-11 isolated from wastewater treatment plant effluent.</title>
        <authorList>
            <person name="Sekizuka T."/>
            <person name="Itokawa K."/>
            <person name="Yatsu K."/>
            <person name="Inamine Y."/>
            <person name="Kuroda M."/>
        </authorList>
    </citation>
    <scope>NUCLEOTIDE SEQUENCE [LARGE SCALE GENOMIC DNA]</scope>
    <source>
        <strain evidence="2 3">WP2-W18-ESBL-11</strain>
    </source>
</reference>
<protein>
    <recommendedName>
        <fullName evidence="4">EpsG family protein</fullName>
    </recommendedName>
</protein>
<feature type="transmembrane region" description="Helical" evidence="1">
    <location>
        <begin position="167"/>
        <end position="196"/>
    </location>
</feature>
<evidence type="ECO:0000313" key="2">
    <source>
        <dbReference type="EMBL" id="BBQ50733.1"/>
    </source>
</evidence>
<feature type="transmembrane region" description="Helical" evidence="1">
    <location>
        <begin position="283"/>
        <end position="302"/>
    </location>
</feature>
<name>A0A6S4VFX1_ACIPI</name>
<feature type="transmembrane region" description="Helical" evidence="1">
    <location>
        <begin position="143"/>
        <end position="160"/>
    </location>
</feature>
<sequence length="359" mass="41784">MLLMSFLVYGYNFLFSIFSLSFRGKLSVYFIYFPLFLILSWYGAENIKELSVDYDNYIQWFDYIYYGAGVSLLNDKDPGFQLFLKFIQSLLGNDYFYIYFIFIFLSLFLKLNLAVDILKKNLIPLFLILCFSRYYILHDLNQFRASIAIVFITYFSLKLLKKDIGLLLYLILSAIAISVHSSVFFIFLIFFVNYYFSFLKSKYLAIGLVVAGVALYPFSQKILQNLGAVISSDFRYGAYVGSSGGYEEASISIFSFFVLVKILILVINFLIWDYLDDLYRKMVTLSSIGLFLILFFSNVAVIGWRFSELFAYFDLLCLLSPLIFLKLKMDERVLYIMALLVLSILMLYSGLMVVQRNLV</sequence>
<gene>
    <name evidence="2" type="ORF">WP2W18E11_37310</name>
</gene>
<dbReference type="EMBL" id="AP021936">
    <property type="protein sequence ID" value="BBQ50733.1"/>
    <property type="molecule type" value="Genomic_DNA"/>
</dbReference>
<dbReference type="Proteomes" id="UP000515758">
    <property type="component" value="Chromosome"/>
</dbReference>
<organism evidence="2 3">
    <name type="scientific">Acinetobacter pittii</name>
    <name type="common">Acinetobacter genomosp. 3</name>
    <dbReference type="NCBI Taxonomy" id="48296"/>
    <lineage>
        <taxon>Bacteria</taxon>
        <taxon>Pseudomonadati</taxon>
        <taxon>Pseudomonadota</taxon>
        <taxon>Gammaproteobacteria</taxon>
        <taxon>Moraxellales</taxon>
        <taxon>Moraxellaceae</taxon>
        <taxon>Acinetobacter</taxon>
        <taxon>Acinetobacter calcoaceticus/baumannii complex</taxon>
    </lineage>
</organism>
<dbReference type="InterPro" id="IPR049458">
    <property type="entry name" value="EpsG-like"/>
</dbReference>
<dbReference type="RefSeq" id="WP_005079617.1">
    <property type="nucleotide sequence ID" value="NZ_AP021936.1"/>
</dbReference>
<evidence type="ECO:0008006" key="4">
    <source>
        <dbReference type="Google" id="ProtNLM"/>
    </source>
</evidence>
<keyword evidence="1" id="KW-1133">Transmembrane helix</keyword>
<dbReference type="AlphaFoldDB" id="A0A6S4VFX1"/>
<evidence type="ECO:0000256" key="1">
    <source>
        <dbReference type="SAM" id="Phobius"/>
    </source>
</evidence>
<evidence type="ECO:0000313" key="3">
    <source>
        <dbReference type="Proteomes" id="UP000515758"/>
    </source>
</evidence>
<feature type="transmembrane region" description="Helical" evidence="1">
    <location>
        <begin position="202"/>
        <end position="218"/>
    </location>
</feature>
<feature type="transmembrane region" description="Helical" evidence="1">
    <location>
        <begin position="6"/>
        <end position="22"/>
    </location>
</feature>
<feature type="transmembrane region" description="Helical" evidence="1">
    <location>
        <begin position="29"/>
        <end position="44"/>
    </location>
</feature>
<keyword evidence="1" id="KW-0472">Membrane</keyword>
<accession>A0A6S4VFX1</accession>
<feature type="transmembrane region" description="Helical" evidence="1">
    <location>
        <begin position="333"/>
        <end position="354"/>
    </location>
</feature>
<keyword evidence="1" id="KW-0812">Transmembrane</keyword>
<dbReference type="Pfam" id="PF14897">
    <property type="entry name" value="EpsG"/>
    <property type="match status" value="1"/>
</dbReference>
<feature type="transmembrane region" description="Helical" evidence="1">
    <location>
        <begin position="251"/>
        <end position="271"/>
    </location>
</feature>
<feature type="transmembrane region" description="Helical" evidence="1">
    <location>
        <begin position="96"/>
        <end position="115"/>
    </location>
</feature>